<dbReference type="InterPro" id="IPR003607">
    <property type="entry name" value="HD/PDEase_dom"/>
</dbReference>
<dbReference type="EMBL" id="MFUO01000019">
    <property type="protein sequence ID" value="OGI83827.1"/>
    <property type="molecule type" value="Genomic_DNA"/>
</dbReference>
<evidence type="ECO:0000313" key="2">
    <source>
        <dbReference type="EMBL" id="OGI83827.1"/>
    </source>
</evidence>
<dbReference type="Gene3D" id="1.10.3210.10">
    <property type="entry name" value="Hypothetical protein af1432"/>
    <property type="match status" value="1"/>
</dbReference>
<gene>
    <name evidence="2" type="ORF">A2903_00235</name>
</gene>
<dbReference type="AlphaFoldDB" id="A0A1F6WPN5"/>
<name>A0A1F6WPN5_9BACT</name>
<comment type="caution">
    <text evidence="2">The sequence shown here is derived from an EMBL/GenBank/DDBJ whole genome shotgun (WGS) entry which is preliminary data.</text>
</comment>
<proteinExistence type="predicted"/>
<sequence>MRKITDIYRDHKIMPNLQTHQLRVAMVAQMICDNMNIPVNKDNVISACLLHDMGNIIKFNLGYFPHFTELEGSKYWQKVQDEYITKYGEDEHKATLMIIKELGLSEDISKLVDCIAFFTADENAKGQDFNKKICAYADMRVNPTGIVSLEERLGDLRNRYGKTENSSSIASRGGAYPVNPGVDEQFIFESSLREIEKQIFAHSKIKPEDVNDESVSLKIEDLKEYFL</sequence>
<protein>
    <recommendedName>
        <fullName evidence="1">HD domain-containing protein</fullName>
    </recommendedName>
</protein>
<feature type="domain" description="HD" evidence="1">
    <location>
        <begin position="19"/>
        <end position="59"/>
    </location>
</feature>
<dbReference type="InterPro" id="IPR006674">
    <property type="entry name" value="HD_domain"/>
</dbReference>
<evidence type="ECO:0000259" key="1">
    <source>
        <dbReference type="Pfam" id="PF01966"/>
    </source>
</evidence>
<dbReference type="CDD" id="cd00077">
    <property type="entry name" value="HDc"/>
    <property type="match status" value="1"/>
</dbReference>
<dbReference type="SUPFAM" id="SSF109604">
    <property type="entry name" value="HD-domain/PDEase-like"/>
    <property type="match status" value="1"/>
</dbReference>
<reference evidence="2 3" key="1">
    <citation type="journal article" date="2016" name="Nat. Commun.">
        <title>Thousands of microbial genomes shed light on interconnected biogeochemical processes in an aquifer system.</title>
        <authorList>
            <person name="Anantharaman K."/>
            <person name="Brown C.T."/>
            <person name="Hug L.A."/>
            <person name="Sharon I."/>
            <person name="Castelle C.J."/>
            <person name="Probst A.J."/>
            <person name="Thomas B.C."/>
            <person name="Singh A."/>
            <person name="Wilkins M.J."/>
            <person name="Karaoz U."/>
            <person name="Brodie E.L."/>
            <person name="Williams K.H."/>
            <person name="Hubbard S.S."/>
            <person name="Banfield J.F."/>
        </authorList>
    </citation>
    <scope>NUCLEOTIDE SEQUENCE [LARGE SCALE GENOMIC DNA]</scope>
</reference>
<dbReference type="Proteomes" id="UP000178184">
    <property type="component" value="Unassembled WGS sequence"/>
</dbReference>
<evidence type="ECO:0000313" key="3">
    <source>
        <dbReference type="Proteomes" id="UP000178184"/>
    </source>
</evidence>
<dbReference type="Pfam" id="PF01966">
    <property type="entry name" value="HD"/>
    <property type="match status" value="1"/>
</dbReference>
<organism evidence="2 3">
    <name type="scientific">Candidatus Nomurabacteria bacterium RIFCSPLOWO2_01_FULL_33_17</name>
    <dbReference type="NCBI Taxonomy" id="1801764"/>
    <lineage>
        <taxon>Bacteria</taxon>
        <taxon>Candidatus Nomuraibacteriota</taxon>
    </lineage>
</organism>
<accession>A0A1F6WPN5</accession>